<protein>
    <submittedName>
        <fullName evidence="2">Uncharacterized protein</fullName>
    </submittedName>
</protein>
<evidence type="ECO:0000313" key="3">
    <source>
        <dbReference type="Proteomes" id="UP001378188"/>
    </source>
</evidence>
<keyword evidence="3" id="KW-1185">Reference proteome</keyword>
<sequence length="162" mass="17601">MTIDGNARAGLHEGAGHRADDDLAGEEDLLKEGARRAKEGARHAYEAATEETQRVGEFVREQAGALVERQKSGLARGVAEIARHIRKSSEGLIDQPNIEDLVMRTADQVDAAATSIERKSTGELYSDAEDLCRRYPVTVATCAVVLGALVSRSLKSPPRYER</sequence>
<proteinExistence type="predicted"/>
<dbReference type="RefSeq" id="WP_340327784.1">
    <property type="nucleotide sequence ID" value="NZ_JAZHOF010000001.1"/>
</dbReference>
<feature type="compositionally biased region" description="Basic and acidic residues" evidence="1">
    <location>
        <begin position="10"/>
        <end position="21"/>
    </location>
</feature>
<evidence type="ECO:0000256" key="1">
    <source>
        <dbReference type="SAM" id="MobiDB-lite"/>
    </source>
</evidence>
<evidence type="ECO:0000313" key="2">
    <source>
        <dbReference type="EMBL" id="MEJ8570046.1"/>
    </source>
</evidence>
<gene>
    <name evidence="2" type="ORF">V3328_01070</name>
</gene>
<name>A0AAW9RJW3_9HYPH</name>
<dbReference type="AlphaFoldDB" id="A0AAW9RJW3"/>
<comment type="caution">
    <text evidence="2">The sequence shown here is derived from an EMBL/GenBank/DDBJ whole genome shotgun (WGS) entry which is preliminary data.</text>
</comment>
<feature type="region of interest" description="Disordered" evidence="1">
    <location>
        <begin position="1"/>
        <end position="28"/>
    </location>
</feature>
<dbReference type="EMBL" id="JAZHOF010000001">
    <property type="protein sequence ID" value="MEJ8570046.1"/>
    <property type="molecule type" value="Genomic_DNA"/>
</dbReference>
<accession>A0AAW9RJW3</accession>
<dbReference type="Proteomes" id="UP001378188">
    <property type="component" value="Unassembled WGS sequence"/>
</dbReference>
<reference evidence="2 3" key="1">
    <citation type="submission" date="2024-02" db="EMBL/GenBank/DDBJ databases">
        <title>Genome analysis and characterization of Microbaculum marinisediminis sp. nov., isolated from marine sediment.</title>
        <authorList>
            <person name="Du Z.-J."/>
            <person name="Ye Y.-Q."/>
            <person name="Zhang Z.-R."/>
            <person name="Yuan S.-M."/>
            <person name="Zhang X.-Y."/>
        </authorList>
    </citation>
    <scope>NUCLEOTIDE SEQUENCE [LARGE SCALE GENOMIC DNA]</scope>
    <source>
        <strain evidence="2 3">SDUM1044001</strain>
    </source>
</reference>
<organism evidence="2 3">
    <name type="scientific">Microbaculum marinum</name>
    <dbReference type="NCBI Taxonomy" id="1764581"/>
    <lineage>
        <taxon>Bacteria</taxon>
        <taxon>Pseudomonadati</taxon>
        <taxon>Pseudomonadota</taxon>
        <taxon>Alphaproteobacteria</taxon>
        <taxon>Hyphomicrobiales</taxon>
        <taxon>Tepidamorphaceae</taxon>
        <taxon>Microbaculum</taxon>
    </lineage>
</organism>